<dbReference type="EMBL" id="LRKC01000093">
    <property type="protein sequence ID" value="OKV15389.1"/>
    <property type="molecule type" value="Genomic_DNA"/>
</dbReference>
<reference evidence="1 2" key="1">
    <citation type="journal article" date="2017" name="Front. Cell. Infect. Microbiol.">
        <title>Chaperone-usher pili loci of human colonization factor-negative enterotoxigenic Escherichia coli.</title>
        <authorList>
            <person name="Del Canto F."/>
            <person name="Vidal R."/>
            <person name="Stine O.C."/>
            <person name="Pop M."/>
        </authorList>
    </citation>
    <scope>NUCLEOTIDE SEQUENCE [LARGE SCALE GENOMIC DNA]</scope>
    <source>
        <strain evidence="1 2">700324</strain>
    </source>
</reference>
<dbReference type="Proteomes" id="UP000185794">
    <property type="component" value="Unassembled WGS sequence"/>
</dbReference>
<proteinExistence type="predicted"/>
<organism evidence="1 2">
    <name type="scientific">Escherichia coli</name>
    <dbReference type="NCBI Taxonomy" id="562"/>
    <lineage>
        <taxon>Bacteria</taxon>
        <taxon>Pseudomonadati</taxon>
        <taxon>Pseudomonadota</taxon>
        <taxon>Gammaproteobacteria</taxon>
        <taxon>Enterobacterales</taxon>
        <taxon>Enterobacteriaceae</taxon>
        <taxon>Escherichia</taxon>
    </lineage>
</organism>
<sequence length="61" mass="7582">MIKNQSGNNANIISPWNYGHYGENAKYFKTLLYGYRDRFSRRWCFSRQTYDIRNFENSWFR</sequence>
<evidence type="ECO:0000313" key="2">
    <source>
        <dbReference type="Proteomes" id="UP000185794"/>
    </source>
</evidence>
<evidence type="ECO:0000313" key="1">
    <source>
        <dbReference type="EMBL" id="OKV15389.1"/>
    </source>
</evidence>
<accession>A0A854BQP8</accession>
<gene>
    <name evidence="1" type="ORF">AWP47_04160</name>
</gene>
<dbReference type="AlphaFoldDB" id="A0A854BQP8"/>
<comment type="caution">
    <text evidence="1">The sequence shown here is derived from an EMBL/GenBank/DDBJ whole genome shotgun (WGS) entry which is preliminary data.</text>
</comment>
<protein>
    <submittedName>
        <fullName evidence="1">Uncharacterized protein</fullName>
    </submittedName>
</protein>
<name>A0A854BQP8_ECOLX</name>